<reference evidence="4" key="1">
    <citation type="submission" date="2020-03" db="EMBL/GenBank/DDBJ databases">
        <title>Psychroflexus Maritimus sp. nov., isolate from marine sediment.</title>
        <authorList>
            <person name="Zhong Y.-L."/>
        </authorList>
    </citation>
    <scope>NUCLEOTIDE SEQUENCE</scope>
    <source>
        <strain evidence="4">C1</strain>
    </source>
</reference>
<evidence type="ECO:0000313" key="5">
    <source>
        <dbReference type="Proteomes" id="UP000643701"/>
    </source>
</evidence>
<comment type="caution">
    <text evidence="4">The sequence shown here is derived from an EMBL/GenBank/DDBJ whole genome shotgun (WGS) entry which is preliminary data.</text>
</comment>
<dbReference type="InterPro" id="IPR036271">
    <property type="entry name" value="Tet_transcr_reg_TetR-rel_C_sf"/>
</dbReference>
<dbReference type="InterPro" id="IPR050624">
    <property type="entry name" value="HTH-type_Tx_Regulator"/>
</dbReference>
<evidence type="ECO:0000256" key="1">
    <source>
        <dbReference type="ARBA" id="ARBA00023125"/>
    </source>
</evidence>
<dbReference type="PANTHER" id="PTHR43479:SF20">
    <property type="entry name" value="HTH TETR-TYPE DOMAIN-CONTAINING PROTEIN"/>
    <property type="match status" value="1"/>
</dbReference>
<organism evidence="4 5">
    <name type="scientific">Psychroflexus maritimus</name>
    <dbReference type="NCBI Taxonomy" id="2714865"/>
    <lineage>
        <taxon>Bacteria</taxon>
        <taxon>Pseudomonadati</taxon>
        <taxon>Bacteroidota</taxon>
        <taxon>Flavobacteriia</taxon>
        <taxon>Flavobacteriales</taxon>
        <taxon>Flavobacteriaceae</taxon>
        <taxon>Psychroflexus</taxon>
    </lineage>
</organism>
<dbReference type="EMBL" id="JAANAS010000001">
    <property type="protein sequence ID" value="NGZ88844.1"/>
    <property type="molecule type" value="Genomic_DNA"/>
</dbReference>
<dbReference type="AlphaFoldDB" id="A0A967AI79"/>
<dbReference type="SUPFAM" id="SSF46689">
    <property type="entry name" value="Homeodomain-like"/>
    <property type="match status" value="1"/>
</dbReference>
<dbReference type="Pfam" id="PF17932">
    <property type="entry name" value="TetR_C_24"/>
    <property type="match status" value="1"/>
</dbReference>
<evidence type="ECO:0000313" key="4">
    <source>
        <dbReference type="EMBL" id="NGZ88844.1"/>
    </source>
</evidence>
<protein>
    <submittedName>
        <fullName evidence="4">TetR/AcrR family transcriptional regulator</fullName>
    </submittedName>
</protein>
<gene>
    <name evidence="4" type="ORF">G7034_01095</name>
</gene>
<evidence type="ECO:0000256" key="2">
    <source>
        <dbReference type="PROSITE-ProRule" id="PRU00335"/>
    </source>
</evidence>
<dbReference type="PROSITE" id="PS50977">
    <property type="entry name" value="HTH_TETR_2"/>
    <property type="match status" value="1"/>
</dbReference>
<evidence type="ECO:0000259" key="3">
    <source>
        <dbReference type="PROSITE" id="PS50977"/>
    </source>
</evidence>
<dbReference type="Gene3D" id="1.10.10.60">
    <property type="entry name" value="Homeodomain-like"/>
    <property type="match status" value="1"/>
</dbReference>
<dbReference type="PANTHER" id="PTHR43479">
    <property type="entry name" value="ACREF/ENVCD OPERON REPRESSOR-RELATED"/>
    <property type="match status" value="1"/>
</dbReference>
<proteinExistence type="predicted"/>
<dbReference type="SUPFAM" id="SSF48498">
    <property type="entry name" value="Tetracyclin repressor-like, C-terminal domain"/>
    <property type="match status" value="1"/>
</dbReference>
<dbReference type="InterPro" id="IPR041490">
    <property type="entry name" value="KstR2_TetR_C"/>
</dbReference>
<dbReference type="RefSeq" id="WP_166399105.1">
    <property type="nucleotide sequence ID" value="NZ_JAANAS010000001.1"/>
</dbReference>
<accession>A0A967AI79</accession>
<dbReference type="GO" id="GO:0003677">
    <property type="term" value="F:DNA binding"/>
    <property type="evidence" value="ECO:0007669"/>
    <property type="project" value="UniProtKB-UniRule"/>
</dbReference>
<dbReference type="InterPro" id="IPR001647">
    <property type="entry name" value="HTH_TetR"/>
</dbReference>
<sequence length="190" mass="21872">MKPKIEQGVIVKKAAKLIRERGFASMSMRDLAEDLGIKAASIYNHVNSKNQILELIIMQLAKEFMQHINCLEKNEKAAVQLRKIIAHHIDLSIARPNSIAVLNNDWIHLDETSLHEFKFMRNSYEEALRLIIENGIQQQEFKPIHSEIVLFSLLSTLRNLHLWIKKRGGIDKQTLIDDVTLIFLNGILVD</sequence>
<name>A0A967AI79_9FLAO</name>
<dbReference type="PRINTS" id="PR00455">
    <property type="entry name" value="HTHTETR"/>
</dbReference>
<dbReference type="Proteomes" id="UP000643701">
    <property type="component" value="Unassembled WGS sequence"/>
</dbReference>
<dbReference type="Pfam" id="PF00440">
    <property type="entry name" value="TetR_N"/>
    <property type="match status" value="1"/>
</dbReference>
<feature type="domain" description="HTH tetR-type" evidence="3">
    <location>
        <begin position="4"/>
        <end position="64"/>
    </location>
</feature>
<dbReference type="Gene3D" id="1.10.357.10">
    <property type="entry name" value="Tetracycline Repressor, domain 2"/>
    <property type="match status" value="1"/>
</dbReference>
<keyword evidence="5" id="KW-1185">Reference proteome</keyword>
<dbReference type="InterPro" id="IPR009057">
    <property type="entry name" value="Homeodomain-like_sf"/>
</dbReference>
<feature type="DNA-binding region" description="H-T-H motif" evidence="2">
    <location>
        <begin position="27"/>
        <end position="46"/>
    </location>
</feature>
<keyword evidence="1 2" id="KW-0238">DNA-binding</keyword>